<dbReference type="EMBL" id="QRLR01000006">
    <property type="protein sequence ID" value="RHJ22062.1"/>
    <property type="molecule type" value="Genomic_DNA"/>
</dbReference>
<comment type="caution">
    <text evidence="2">The sequence shown here is derived from an EMBL/GenBank/DDBJ whole genome shotgun (WGS) entry which is preliminary data.</text>
</comment>
<evidence type="ECO:0000313" key="3">
    <source>
        <dbReference type="Proteomes" id="UP000283727"/>
    </source>
</evidence>
<reference evidence="2 3" key="1">
    <citation type="submission" date="2018-08" db="EMBL/GenBank/DDBJ databases">
        <title>A genome reference for cultivated species of the human gut microbiota.</title>
        <authorList>
            <person name="Zou Y."/>
            <person name="Xue W."/>
            <person name="Luo G."/>
        </authorList>
    </citation>
    <scope>NUCLEOTIDE SEQUENCE [LARGE SCALE GENOMIC DNA]</scope>
    <source>
        <strain evidence="2 3">AM12-10</strain>
    </source>
</reference>
<sequence>MIHEDRWKSTSEALDRLADERHGKDDDEGHGKLSERLDGVRADCDASDAGSTRWPRTRKAEA</sequence>
<dbReference type="AlphaFoldDB" id="A0A415C2Z7"/>
<proteinExistence type="predicted"/>
<feature type="compositionally biased region" description="Basic and acidic residues" evidence="1">
    <location>
        <begin position="1"/>
        <end position="44"/>
    </location>
</feature>
<evidence type="ECO:0000256" key="1">
    <source>
        <dbReference type="SAM" id="MobiDB-lite"/>
    </source>
</evidence>
<organism evidence="2 3">
    <name type="scientific">Bifidobacterium bifidum</name>
    <dbReference type="NCBI Taxonomy" id="1681"/>
    <lineage>
        <taxon>Bacteria</taxon>
        <taxon>Bacillati</taxon>
        <taxon>Actinomycetota</taxon>
        <taxon>Actinomycetes</taxon>
        <taxon>Bifidobacteriales</taxon>
        <taxon>Bifidobacteriaceae</taxon>
        <taxon>Bifidobacterium</taxon>
    </lineage>
</organism>
<evidence type="ECO:0000313" key="2">
    <source>
        <dbReference type="EMBL" id="RHJ22062.1"/>
    </source>
</evidence>
<accession>A0A415C2Z7</accession>
<protein>
    <submittedName>
        <fullName evidence="2">Uncharacterized protein</fullName>
    </submittedName>
</protein>
<gene>
    <name evidence="2" type="ORF">DW137_09550</name>
</gene>
<dbReference type="Proteomes" id="UP000283727">
    <property type="component" value="Unassembled WGS sequence"/>
</dbReference>
<feature type="region of interest" description="Disordered" evidence="1">
    <location>
        <begin position="1"/>
        <end position="62"/>
    </location>
</feature>
<name>A0A415C2Z7_BIFBI</name>